<dbReference type="Proteomes" id="UP000254495">
    <property type="component" value="Unassembled WGS sequence"/>
</dbReference>
<evidence type="ECO:0000313" key="1">
    <source>
        <dbReference type="EMBL" id="STJ10240.1"/>
    </source>
</evidence>
<dbReference type="EMBL" id="UGCU01000001">
    <property type="protein sequence ID" value="STJ10240.1"/>
    <property type="molecule type" value="Genomic_DNA"/>
</dbReference>
<proteinExistence type="predicted"/>
<reference evidence="1 2" key="1">
    <citation type="submission" date="2018-06" db="EMBL/GenBank/DDBJ databases">
        <authorList>
            <consortium name="Pathogen Informatics"/>
            <person name="Doyle S."/>
        </authorList>
    </citation>
    <scope>NUCLEOTIDE SEQUENCE [LARGE SCALE GENOMIC DNA]</scope>
    <source>
        <strain evidence="1 2">NCTC9077</strain>
    </source>
</reference>
<name>A0A376VHK8_ECOLX</name>
<evidence type="ECO:0000313" key="2">
    <source>
        <dbReference type="Proteomes" id="UP000254495"/>
    </source>
</evidence>
<sequence length="48" mass="5688">MFHAMPNENDYQIHLNGFVVISLIDQDYDYEKIDDLNVMVMFNVSTFT</sequence>
<accession>A0A376VHK8</accession>
<organism evidence="1 2">
    <name type="scientific">Escherichia coli</name>
    <dbReference type="NCBI Taxonomy" id="562"/>
    <lineage>
        <taxon>Bacteria</taxon>
        <taxon>Pseudomonadati</taxon>
        <taxon>Pseudomonadota</taxon>
        <taxon>Gammaproteobacteria</taxon>
        <taxon>Enterobacterales</taxon>
        <taxon>Enterobacteriaceae</taxon>
        <taxon>Escherichia</taxon>
    </lineage>
</organism>
<protein>
    <submittedName>
        <fullName evidence="1">Uncharacterized protein</fullName>
    </submittedName>
</protein>
<dbReference type="AlphaFoldDB" id="A0A376VHK8"/>
<gene>
    <name evidence="1" type="ORF">NCTC9077_01909</name>
</gene>